<reference evidence="2 3" key="1">
    <citation type="submission" date="2017-03" db="EMBL/GenBank/DDBJ databases">
        <title>Genome analysis of strain PAMC 26577.</title>
        <authorList>
            <person name="Oh H.-M."/>
            <person name="Yang J.-A."/>
        </authorList>
    </citation>
    <scope>NUCLEOTIDE SEQUENCE [LARGE SCALE GENOMIC DNA]</scope>
    <source>
        <strain evidence="2 3">PAMC 26577</strain>
    </source>
</reference>
<protein>
    <submittedName>
        <fullName evidence="2">Uncharacterized protein</fullName>
    </submittedName>
</protein>
<gene>
    <name evidence="2" type="ORF">PAMC26577_00715</name>
</gene>
<evidence type="ECO:0000313" key="3">
    <source>
        <dbReference type="Proteomes" id="UP000195221"/>
    </source>
</evidence>
<feature type="region of interest" description="Disordered" evidence="1">
    <location>
        <begin position="1"/>
        <end position="23"/>
    </location>
</feature>
<dbReference type="EMBL" id="NBTZ01000009">
    <property type="protein sequence ID" value="OTP79416.1"/>
    <property type="molecule type" value="Genomic_DNA"/>
</dbReference>
<accession>A0A242N8D3</accession>
<dbReference type="Proteomes" id="UP000195221">
    <property type="component" value="Unassembled WGS sequence"/>
</dbReference>
<organism evidence="2 3">
    <name type="scientific">Caballeronia sordidicola</name>
    <name type="common">Burkholderia sordidicola</name>
    <dbReference type="NCBI Taxonomy" id="196367"/>
    <lineage>
        <taxon>Bacteria</taxon>
        <taxon>Pseudomonadati</taxon>
        <taxon>Pseudomonadota</taxon>
        <taxon>Betaproteobacteria</taxon>
        <taxon>Burkholderiales</taxon>
        <taxon>Burkholderiaceae</taxon>
        <taxon>Caballeronia</taxon>
    </lineage>
</organism>
<proteinExistence type="predicted"/>
<comment type="caution">
    <text evidence="2">The sequence shown here is derived from an EMBL/GenBank/DDBJ whole genome shotgun (WGS) entry which is preliminary data.</text>
</comment>
<name>A0A242N8D3_CABSO</name>
<evidence type="ECO:0000256" key="1">
    <source>
        <dbReference type="SAM" id="MobiDB-lite"/>
    </source>
</evidence>
<dbReference type="AlphaFoldDB" id="A0A242N8D3"/>
<evidence type="ECO:0000313" key="2">
    <source>
        <dbReference type="EMBL" id="OTP79416.1"/>
    </source>
</evidence>
<sequence>MLAQVVGTPVHDGRKQANAARRVKIQGSRDERFRFTACLSFHYKD</sequence>